<keyword evidence="7" id="KW-1185">Reference proteome</keyword>
<reference evidence="6 7" key="1">
    <citation type="submission" date="2023-05" db="EMBL/GenBank/DDBJ databases">
        <authorList>
            <person name="Guo Y."/>
        </authorList>
    </citation>
    <scope>NUCLEOTIDE SEQUENCE [LARGE SCALE GENOMIC DNA]</scope>
    <source>
        <strain evidence="6 7">GR2756</strain>
    </source>
</reference>
<keyword evidence="3" id="KW-0378">Hydrolase</keyword>
<dbReference type="Proteomes" id="UP001259572">
    <property type="component" value="Unassembled WGS sequence"/>
</dbReference>
<evidence type="ECO:0000256" key="4">
    <source>
        <dbReference type="ARBA" id="ARBA00022807"/>
    </source>
</evidence>
<keyword evidence="2" id="KW-0645">Protease</keyword>
<dbReference type="InterPro" id="IPR000064">
    <property type="entry name" value="NLP_P60_dom"/>
</dbReference>
<dbReference type="RefSeq" id="WP_315723330.1">
    <property type="nucleotide sequence ID" value="NZ_JAVUPU010000001.1"/>
</dbReference>
<dbReference type="Gene3D" id="3.90.1720.10">
    <property type="entry name" value="endopeptidase domain like (from Nostoc punctiforme)"/>
    <property type="match status" value="1"/>
</dbReference>
<evidence type="ECO:0000256" key="2">
    <source>
        <dbReference type="ARBA" id="ARBA00022670"/>
    </source>
</evidence>
<dbReference type="EMBL" id="JAVUPU010000001">
    <property type="protein sequence ID" value="MDT9597835.1"/>
    <property type="molecule type" value="Genomic_DNA"/>
</dbReference>
<protein>
    <submittedName>
        <fullName evidence="6">NlpC/P60 family protein</fullName>
    </submittedName>
</protein>
<comment type="similarity">
    <text evidence="1">Belongs to the peptidase C40 family.</text>
</comment>
<organism evidence="6 7">
    <name type="scientific">Sphingosinicella rhizophila</name>
    <dbReference type="NCBI Taxonomy" id="3050082"/>
    <lineage>
        <taxon>Bacteria</taxon>
        <taxon>Pseudomonadati</taxon>
        <taxon>Pseudomonadota</taxon>
        <taxon>Alphaproteobacteria</taxon>
        <taxon>Sphingomonadales</taxon>
        <taxon>Sphingosinicellaceae</taxon>
        <taxon>Sphingosinicella</taxon>
    </lineage>
</organism>
<evidence type="ECO:0000259" key="5">
    <source>
        <dbReference type="PROSITE" id="PS51935"/>
    </source>
</evidence>
<dbReference type="InterPro" id="IPR041382">
    <property type="entry name" value="SH3_16"/>
</dbReference>
<name>A0ABU3Q4H8_9SPHN</name>
<keyword evidence="4" id="KW-0788">Thiol protease</keyword>
<gene>
    <name evidence="6" type="ORF">RQX22_02595</name>
</gene>
<dbReference type="InterPro" id="IPR051794">
    <property type="entry name" value="PG_Endopeptidase_C40"/>
</dbReference>
<dbReference type="SUPFAM" id="SSF54001">
    <property type="entry name" value="Cysteine proteinases"/>
    <property type="match status" value="1"/>
</dbReference>
<dbReference type="PANTHER" id="PTHR47359:SF3">
    <property type="entry name" value="NLP_P60 DOMAIN-CONTAINING PROTEIN-RELATED"/>
    <property type="match status" value="1"/>
</dbReference>
<dbReference type="InterPro" id="IPR038765">
    <property type="entry name" value="Papain-like_cys_pep_sf"/>
</dbReference>
<accession>A0ABU3Q4H8</accession>
<feature type="domain" description="NlpC/P60" evidence="5">
    <location>
        <begin position="157"/>
        <end position="276"/>
    </location>
</feature>
<dbReference type="PANTHER" id="PTHR47359">
    <property type="entry name" value="PEPTIDOGLYCAN DL-ENDOPEPTIDASE CWLO"/>
    <property type="match status" value="1"/>
</dbReference>
<evidence type="ECO:0000256" key="1">
    <source>
        <dbReference type="ARBA" id="ARBA00007074"/>
    </source>
</evidence>
<dbReference type="PROSITE" id="PS51935">
    <property type="entry name" value="NLPC_P60"/>
    <property type="match status" value="1"/>
</dbReference>
<sequence>MSGPSLILDPRIHAYRKDIADIALAGQLFAPHYARPMTRSCGLLPAPLRASPSDTAETISELLPGEEFAVVDVTGHWAWGYCRADHKVGYVEAIALADPFVPTHIVVEATAPVEASIDLLSPTIAALPMGSRLRGTEKGAMLAIEGGFVPLSHLRRIDEHEDDPAAICQRLLGAPYADGGRTLHGIDCSGLVQLALALCGVPAPRDVDQQRTLGDPLPDGVSLVRGDLVFCEQHVGMMIDDRMVIHVSPVSGKVAVEPLRDAQAHCPHKLDRRRIRT</sequence>
<evidence type="ECO:0000256" key="3">
    <source>
        <dbReference type="ARBA" id="ARBA00022801"/>
    </source>
</evidence>
<evidence type="ECO:0000313" key="7">
    <source>
        <dbReference type="Proteomes" id="UP001259572"/>
    </source>
</evidence>
<dbReference type="Pfam" id="PF18348">
    <property type="entry name" value="SH3_16"/>
    <property type="match status" value="1"/>
</dbReference>
<dbReference type="Pfam" id="PF00877">
    <property type="entry name" value="NLPC_P60"/>
    <property type="match status" value="1"/>
</dbReference>
<proteinExistence type="inferred from homology"/>
<evidence type="ECO:0000313" key="6">
    <source>
        <dbReference type="EMBL" id="MDT9597835.1"/>
    </source>
</evidence>
<comment type="caution">
    <text evidence="6">The sequence shown here is derived from an EMBL/GenBank/DDBJ whole genome shotgun (WGS) entry which is preliminary data.</text>
</comment>